<dbReference type="Pfam" id="PF03480">
    <property type="entry name" value="DctP"/>
    <property type="match status" value="1"/>
</dbReference>
<proteinExistence type="predicted"/>
<dbReference type="RefSeq" id="WP_155137262.1">
    <property type="nucleotide sequence ID" value="NZ_BMGZ01000001.1"/>
</dbReference>
<dbReference type="Proteomes" id="UP000621856">
    <property type="component" value="Unassembled WGS sequence"/>
</dbReference>
<dbReference type="InterPro" id="IPR018389">
    <property type="entry name" value="DctP_fam"/>
</dbReference>
<name>A0A8J3A0N8_9PROT</name>
<evidence type="ECO:0000313" key="5">
    <source>
        <dbReference type="Proteomes" id="UP000818603"/>
    </source>
</evidence>
<dbReference type="PANTHER" id="PTHR33376">
    <property type="match status" value="1"/>
</dbReference>
<organism evidence="2 4">
    <name type="scientific">Aquisalinus luteolus</name>
    <dbReference type="NCBI Taxonomy" id="1566827"/>
    <lineage>
        <taxon>Bacteria</taxon>
        <taxon>Pseudomonadati</taxon>
        <taxon>Pseudomonadota</taxon>
        <taxon>Alphaproteobacteria</taxon>
        <taxon>Parvularculales</taxon>
        <taxon>Parvularculaceae</taxon>
        <taxon>Aquisalinus</taxon>
    </lineage>
</organism>
<dbReference type="NCBIfam" id="NF037995">
    <property type="entry name" value="TRAP_S1"/>
    <property type="match status" value="1"/>
</dbReference>
<evidence type="ECO:0000256" key="1">
    <source>
        <dbReference type="ARBA" id="ARBA00022729"/>
    </source>
</evidence>
<dbReference type="PANTHER" id="PTHR33376:SF2">
    <property type="entry name" value="DICARBOXYLATE-BINDING PERIPLASMIC PROTEIN"/>
    <property type="match status" value="1"/>
</dbReference>
<accession>A0A8J3A0N8</accession>
<dbReference type="GO" id="GO:0030288">
    <property type="term" value="C:outer membrane-bounded periplasmic space"/>
    <property type="evidence" value="ECO:0007669"/>
    <property type="project" value="InterPro"/>
</dbReference>
<dbReference type="NCBIfam" id="TIGR00787">
    <property type="entry name" value="dctP"/>
    <property type="match status" value="1"/>
</dbReference>
<dbReference type="Gene3D" id="3.40.190.170">
    <property type="entry name" value="Bacterial extracellular solute-binding protein, family 7"/>
    <property type="match status" value="1"/>
</dbReference>
<evidence type="ECO:0000313" key="3">
    <source>
        <dbReference type="EMBL" id="NHK26909.1"/>
    </source>
</evidence>
<dbReference type="InterPro" id="IPR006311">
    <property type="entry name" value="TAT_signal"/>
</dbReference>
<dbReference type="InterPro" id="IPR004682">
    <property type="entry name" value="TRAP_DctP"/>
</dbReference>
<dbReference type="AlphaFoldDB" id="A0A8J3A0N8"/>
<dbReference type="EMBL" id="VCJR02000001">
    <property type="protein sequence ID" value="NHK26909.1"/>
    <property type="molecule type" value="Genomic_DNA"/>
</dbReference>
<reference evidence="2" key="1">
    <citation type="journal article" date="2014" name="Int. J. Syst. Evol. Microbiol.">
        <title>Complete genome sequence of Corynebacterium casei LMG S-19264T (=DSM 44701T), isolated from a smear-ripened cheese.</title>
        <authorList>
            <consortium name="US DOE Joint Genome Institute (JGI-PGF)"/>
            <person name="Walter F."/>
            <person name="Albersmeier A."/>
            <person name="Kalinowski J."/>
            <person name="Ruckert C."/>
        </authorList>
    </citation>
    <scope>NUCLEOTIDE SEQUENCE</scope>
    <source>
        <strain evidence="2">CGMCC 1.14984</strain>
    </source>
</reference>
<dbReference type="PROSITE" id="PS51257">
    <property type="entry name" value="PROKAR_LIPOPROTEIN"/>
    <property type="match status" value="1"/>
</dbReference>
<comment type="caution">
    <text evidence="2">The sequence shown here is derived from an EMBL/GenBank/DDBJ whole genome shotgun (WGS) entry which is preliminary data.</text>
</comment>
<dbReference type="GO" id="GO:0030246">
    <property type="term" value="F:carbohydrate binding"/>
    <property type="evidence" value="ECO:0007669"/>
    <property type="project" value="TreeGrafter"/>
</dbReference>
<reference evidence="3 5" key="2">
    <citation type="submission" date="2020-02" db="EMBL/GenBank/DDBJ databases">
        <title>Genome sequence of Parvularcula flava strain NH6-79.</title>
        <authorList>
            <person name="Abdul Karim M.H."/>
            <person name="Lam M.Q."/>
            <person name="Chen S.J."/>
            <person name="Yahya A."/>
            <person name="Shahir S."/>
            <person name="Shamsir M.S."/>
            <person name="Chong C.S."/>
        </authorList>
    </citation>
    <scope>NUCLEOTIDE SEQUENCE [LARGE SCALE GENOMIC DNA]</scope>
    <source>
        <strain evidence="3 5">NH6-79</strain>
    </source>
</reference>
<dbReference type="InterPro" id="IPR038404">
    <property type="entry name" value="TRAP_DctP_sf"/>
</dbReference>
<dbReference type="PROSITE" id="PS51318">
    <property type="entry name" value="TAT"/>
    <property type="match status" value="1"/>
</dbReference>
<dbReference type="CDD" id="cd13671">
    <property type="entry name" value="PBP2_TRAP_SBP_like_3"/>
    <property type="match status" value="1"/>
</dbReference>
<dbReference type="EMBL" id="BMGZ01000001">
    <property type="protein sequence ID" value="GGH93782.1"/>
    <property type="molecule type" value="Genomic_DNA"/>
</dbReference>
<evidence type="ECO:0000313" key="4">
    <source>
        <dbReference type="Proteomes" id="UP000621856"/>
    </source>
</evidence>
<dbReference type="PIRSF" id="PIRSF006470">
    <property type="entry name" value="DctB"/>
    <property type="match status" value="1"/>
</dbReference>
<keyword evidence="5" id="KW-1185">Reference proteome</keyword>
<evidence type="ECO:0000313" key="2">
    <source>
        <dbReference type="EMBL" id="GGH93782.1"/>
    </source>
</evidence>
<sequence length="337" mass="37180">MLNQKSNLTRRGALAACAGVGALGLTGCGKGREILYAADAQIDGYPTVEAVRFMARRLEELTDGRMKMNIYPGAQLGAEKDTLEITIFGGLDLNRVNIAPLNSIARETFIPALPFLYNSIAHARAAMDGAPGQAILDALEPHGLIGLCYYDSGARSFYNGRRPIHEPDDMKGMKIRVQNSDLYVSLVEALGANATPMPYGEIYTGITQGVIDGAENNWPSYYTSRHFEVAKYYTLDQHVLAPEVLVMSAHRWNRLSDDDKQAVLQAARESVPYMRQLWDALVDEARETVLASGVEVVEDVDKSLFAARMEPVWDRFITTPKMQNIVDDILSMEEASA</sequence>
<dbReference type="GO" id="GO:0055085">
    <property type="term" value="P:transmembrane transport"/>
    <property type="evidence" value="ECO:0007669"/>
    <property type="project" value="InterPro"/>
</dbReference>
<dbReference type="Proteomes" id="UP000818603">
    <property type="component" value="Unassembled WGS sequence"/>
</dbReference>
<keyword evidence="1" id="KW-0732">Signal</keyword>
<gene>
    <name evidence="3" type="ORF">FF098_003175</name>
    <name evidence="2" type="ORF">GCM10011355_06430</name>
</gene>
<protein>
    <submittedName>
        <fullName evidence="2">C4-dicarboxylate ABC transporter</fullName>
    </submittedName>
    <submittedName>
        <fullName evidence="3">TRAP transporter substrate-binding protein</fullName>
    </submittedName>
</protein>
<reference evidence="2" key="3">
    <citation type="submission" date="2020-09" db="EMBL/GenBank/DDBJ databases">
        <authorList>
            <person name="Sun Q."/>
            <person name="Zhou Y."/>
        </authorList>
    </citation>
    <scope>NUCLEOTIDE SEQUENCE</scope>
    <source>
        <strain evidence="2">CGMCC 1.14984</strain>
    </source>
</reference>